<name>A0A915JHH0_ROMCU</name>
<accession>A0A915JHH0</accession>
<keyword evidence="1" id="KW-1185">Reference proteome</keyword>
<evidence type="ECO:0000313" key="1">
    <source>
        <dbReference type="Proteomes" id="UP000887565"/>
    </source>
</evidence>
<evidence type="ECO:0000313" key="2">
    <source>
        <dbReference type="WBParaSite" id="nRc.2.0.1.t25570-RA"/>
    </source>
</evidence>
<protein>
    <submittedName>
        <fullName evidence="2">Uncharacterized protein</fullName>
    </submittedName>
</protein>
<dbReference type="WBParaSite" id="nRc.2.0.1.t25570-RA">
    <property type="protein sequence ID" value="nRc.2.0.1.t25570-RA"/>
    <property type="gene ID" value="nRc.2.0.1.g25570"/>
</dbReference>
<organism evidence="1 2">
    <name type="scientific">Romanomermis culicivorax</name>
    <name type="common">Nematode worm</name>
    <dbReference type="NCBI Taxonomy" id="13658"/>
    <lineage>
        <taxon>Eukaryota</taxon>
        <taxon>Metazoa</taxon>
        <taxon>Ecdysozoa</taxon>
        <taxon>Nematoda</taxon>
        <taxon>Enoplea</taxon>
        <taxon>Dorylaimia</taxon>
        <taxon>Mermithida</taxon>
        <taxon>Mermithoidea</taxon>
        <taxon>Mermithidae</taxon>
        <taxon>Romanomermis</taxon>
    </lineage>
</organism>
<reference evidence="2" key="1">
    <citation type="submission" date="2022-11" db="UniProtKB">
        <authorList>
            <consortium name="WormBaseParasite"/>
        </authorList>
    </citation>
    <scope>IDENTIFICATION</scope>
</reference>
<proteinExistence type="predicted"/>
<dbReference type="Proteomes" id="UP000887565">
    <property type="component" value="Unplaced"/>
</dbReference>
<sequence length="86" mass="9351">MARKILGQQATWLLTPSEPRPDGGRRVANSVKRKIARLNSEVSKQRCLKTSRESKITFDRITNDFQLDGGGGLGGIGGRGGIPYIP</sequence>
<dbReference type="AlphaFoldDB" id="A0A915JHH0"/>